<comment type="caution">
    <text evidence="1">The sequence shown here is derived from an EMBL/GenBank/DDBJ whole genome shotgun (WGS) entry which is preliminary data.</text>
</comment>
<proteinExistence type="predicted"/>
<organism evidence="1 2">
    <name type="scientific">Acinetobacter lwoffii NCTC 5866 = CIP 64.10 = NIPH 512</name>
    <dbReference type="NCBI Taxonomy" id="981327"/>
    <lineage>
        <taxon>Bacteria</taxon>
        <taxon>Pseudomonadati</taxon>
        <taxon>Pseudomonadota</taxon>
        <taxon>Gammaproteobacteria</taxon>
        <taxon>Moraxellales</taxon>
        <taxon>Moraxellaceae</taxon>
        <taxon>Acinetobacter</taxon>
    </lineage>
</organism>
<sequence>MSILKNAIDSIQLGIEDYELIAKNPKRLTSCTRNLFSGILLLFKYHLAELSDEDSDEVLIKQKITPKFINGEITFVGDGKKTVDVQGIQDRFKSLDIIVDWKQLDKIQAYRNNIEHYFSNENPKTIESILAHSFNIINAFTRNYLEKEPSDLFGTEYWNKLLDVREVYTAEKQDCAVQLGRNIYMSAKQEELLNNSVCLNCGSDLIKPVETGVDIKETDYICLSCQNIMSYTTVINSAVSEDQNRNYGYHHYKDGGEDPYTVCPECCEATYSMEEGFCLHCEEKAHHVCSRCETALSPEEVTWSEGLCGYCQYQWEKIMEE</sequence>
<evidence type="ECO:0000313" key="1">
    <source>
        <dbReference type="EMBL" id="ESJ95078.1"/>
    </source>
</evidence>
<keyword evidence="2" id="KW-1185">Reference proteome</keyword>
<accession>A0ABN0PX56</accession>
<dbReference type="RefSeq" id="WP_004645859.1">
    <property type="nucleotide sequence ID" value="NZ_KI530561.1"/>
</dbReference>
<reference evidence="1 2" key="1">
    <citation type="submission" date="2013-10" db="EMBL/GenBank/DDBJ databases">
        <title>The Genome Sequence of Acinetobacter lwoffii NIPH 512.</title>
        <authorList>
            <consortium name="The Broad Institute Genomics Platform"/>
            <consortium name="The Broad Institute Genome Sequencing Center for Infectious Disease"/>
            <person name="Cerqueira G."/>
            <person name="Feldgarden M."/>
            <person name="Courvalin P."/>
            <person name="Grillot-Courvalin C."/>
            <person name="Clermont D."/>
            <person name="Rocha E."/>
            <person name="Yoon E.-J."/>
            <person name="Nemec A."/>
            <person name="Young S.K."/>
            <person name="Zeng Q."/>
            <person name="Gargeya S."/>
            <person name="Fitzgerald M."/>
            <person name="Abouelleil A."/>
            <person name="Alvarado L."/>
            <person name="Berlin A.M."/>
            <person name="Chapman S.B."/>
            <person name="Gainer-Dewar J."/>
            <person name="Goldberg J."/>
            <person name="Gnerre S."/>
            <person name="Griggs A."/>
            <person name="Gujja S."/>
            <person name="Hansen M."/>
            <person name="Howarth C."/>
            <person name="Imamovic A."/>
            <person name="Ireland A."/>
            <person name="Larimer J."/>
            <person name="McCowan C."/>
            <person name="Murphy C."/>
            <person name="Pearson M."/>
            <person name="Poon T.W."/>
            <person name="Priest M."/>
            <person name="Roberts A."/>
            <person name="Saif S."/>
            <person name="Shea T."/>
            <person name="Sykes S."/>
            <person name="Wortman J."/>
            <person name="Nusbaum C."/>
            <person name="Birren B."/>
        </authorList>
    </citation>
    <scope>NUCLEOTIDE SEQUENCE [LARGE SCALE GENOMIC DNA]</scope>
    <source>
        <strain evidence="1 2">NIPH 512</strain>
    </source>
</reference>
<evidence type="ECO:0000313" key="2">
    <source>
        <dbReference type="Proteomes" id="UP000018465"/>
    </source>
</evidence>
<dbReference type="Proteomes" id="UP000018465">
    <property type="component" value="Unassembled WGS sequence"/>
</dbReference>
<protein>
    <submittedName>
        <fullName evidence="1">Uncharacterized protein</fullName>
    </submittedName>
</protein>
<gene>
    <name evidence="1" type="ORF">P800_01807</name>
</gene>
<name>A0ABN0PX56_ACILW</name>
<dbReference type="EMBL" id="AYHO01000003">
    <property type="protein sequence ID" value="ESJ95078.1"/>
    <property type="molecule type" value="Genomic_DNA"/>
</dbReference>